<name>D2U1Z9_9GAMM</name>
<dbReference type="Gene3D" id="1.10.3230.20">
    <property type="entry name" value="P22 tail accessory factor (Gp4)"/>
    <property type="match status" value="1"/>
</dbReference>
<dbReference type="InterPro" id="IPR020362">
    <property type="entry name" value="Tail_accessory_Gp4"/>
</dbReference>
<dbReference type="Proteomes" id="UP001177592">
    <property type="component" value="Chromosome"/>
</dbReference>
<dbReference type="GeneID" id="96877989"/>
<reference evidence="2 4" key="2">
    <citation type="submission" date="2019-03" db="EMBL/GenBank/DDBJ databases">
        <title>Long-read sequencing reveals hyperdense prophage content in a complex bacterial symbiont genome.</title>
        <authorList>
            <person name="Frost C.L."/>
            <person name="Siozios S."/>
            <person name="Nadal-Jimenez P."/>
            <person name="Brockhurst M.A."/>
            <person name="King K.C."/>
            <person name="Darby A.C."/>
            <person name="Hurst G.D.D."/>
        </authorList>
    </citation>
    <scope>NUCLEOTIDE SEQUENCE [LARGE SCALE GENOMIC DNA]</scope>
    <source>
        <strain evidence="2 4">FIN</strain>
    </source>
</reference>
<evidence type="ECO:0000313" key="5">
    <source>
        <dbReference type="Proteomes" id="UP001177592"/>
    </source>
</evidence>
<reference evidence="3" key="3">
    <citation type="submission" date="2023-04" db="EMBL/GenBank/DDBJ databases">
        <title>Genome dynamics across the evolutionary transition to endosymbiosis.</title>
        <authorList>
            <person name="Siozios S."/>
            <person name="Nadal-Jimenez P."/>
            <person name="Azagi T."/>
            <person name="Sprong H."/>
            <person name="Frost C.L."/>
            <person name="Parratt S.R."/>
            <person name="Taylor G."/>
            <person name="Brettell L."/>
            <person name="Lew K.C."/>
            <person name="Croft L."/>
            <person name="King K.C."/>
            <person name="Brockhurst M.A."/>
            <person name="Hypsa V."/>
            <person name="Novakova E."/>
            <person name="Darby A.C."/>
            <person name="Hurst G.D.D."/>
        </authorList>
    </citation>
    <scope>NUCLEOTIDE SEQUENCE</scope>
    <source>
        <strain evidence="3">ANv_CAN</strain>
    </source>
</reference>
<dbReference type="EMBL" id="CP038613">
    <property type="protein sequence ID" value="QBY44411.1"/>
    <property type="molecule type" value="Genomic_DNA"/>
</dbReference>
<dbReference type="AlphaFoldDB" id="D2U1Z9"/>
<accession>D2U1Z9</accession>
<organism evidence="1">
    <name type="scientific">Arsenophonus nasoniae</name>
    <name type="common">son-killer infecting Nasonia vitripennis</name>
    <dbReference type="NCBI Taxonomy" id="638"/>
    <lineage>
        <taxon>Bacteria</taxon>
        <taxon>Pseudomonadati</taxon>
        <taxon>Pseudomonadota</taxon>
        <taxon>Gammaproteobacteria</taxon>
        <taxon>Enterobacterales</taxon>
        <taxon>Morganellaceae</taxon>
        <taxon>Arsenophonus</taxon>
    </lineage>
</organism>
<dbReference type="RefSeq" id="WP_026823758.1">
    <property type="nucleotide sequence ID" value="NZ_CP038613.1"/>
</dbReference>
<evidence type="ECO:0000313" key="4">
    <source>
        <dbReference type="Proteomes" id="UP000295134"/>
    </source>
</evidence>
<protein>
    <submittedName>
        <fullName evidence="2">P22 tail accessory factor</fullName>
    </submittedName>
    <submittedName>
        <fullName evidence="3">Packaged DNA stabilization gp4 family protein</fullName>
    </submittedName>
    <submittedName>
        <fullName evidence="1">Phage DNA stabilization protein</fullName>
    </submittedName>
</protein>
<dbReference type="EMBL" id="CP123523">
    <property type="protein sequence ID" value="WGM04670.1"/>
    <property type="molecule type" value="Genomic_DNA"/>
</dbReference>
<dbReference type="Proteomes" id="UP000295134">
    <property type="component" value="Chromosome"/>
</dbReference>
<evidence type="ECO:0000313" key="3">
    <source>
        <dbReference type="EMBL" id="WGM04670.1"/>
    </source>
</evidence>
<dbReference type="InterPro" id="IPR038258">
    <property type="entry name" value="Gp4_sf"/>
</dbReference>
<dbReference type="EMBL" id="FN545248">
    <property type="protein sequence ID" value="CBA74921.1"/>
    <property type="molecule type" value="Genomic_DNA"/>
</dbReference>
<reference evidence="1" key="1">
    <citation type="journal article" date="2010" name="Insect Mol. Biol.">
        <title>The draft genome sequence of Arsenophonus nasoniae, son-killer bacterium of Nasonia vitripennis, reveals genes associated with virulence and symbiosis.</title>
        <authorList>
            <person name="Wilkes T."/>
            <person name="Darby A.C."/>
            <person name="Choi J."/>
            <person name="Colborne J.K."/>
            <person name="Werren J.H."/>
            <person name="Hurst G.D.D."/>
        </authorList>
    </citation>
    <scope>NUCLEOTIDE SEQUENCE</scope>
</reference>
<evidence type="ECO:0000313" key="2">
    <source>
        <dbReference type="EMBL" id="QBY44411.1"/>
    </source>
</evidence>
<evidence type="ECO:0000313" key="1">
    <source>
        <dbReference type="EMBL" id="CBA74921.1"/>
    </source>
</evidence>
<proteinExistence type="predicted"/>
<dbReference type="KEGG" id="ans:ArsFIN_29970"/>
<dbReference type="Pfam" id="PF11650">
    <property type="entry name" value="P22_Tail-4"/>
    <property type="match status" value="1"/>
</dbReference>
<sequence>MTKQLTKGDIVLFALRKAAIASDATQTEVEPPSMEDGINDLEDLMAELQIKFGDFGYQFSLDEKPSTDDESGLPSKYKHAIGYQLMLRMLSDYGIEPTPRQEASAYSSYDSLLTDTLNVPSIERRGDMPIGQGNKYTSLSNDSYYVERNFHAKDTDSNC</sequence>
<gene>
    <name evidence="1" type="ORF">ARN_25990</name>
    <name evidence="2" type="ORF">ArsFIN_29970</name>
    <name evidence="3" type="ORF">QE258_13795</name>
</gene>
<keyword evidence="5" id="KW-1185">Reference proteome</keyword>